<evidence type="ECO:0000313" key="2">
    <source>
        <dbReference type="Proteomes" id="UP001057134"/>
    </source>
</evidence>
<proteinExistence type="predicted"/>
<keyword evidence="2" id="KW-1185">Reference proteome</keyword>
<protein>
    <submittedName>
        <fullName evidence="1">Uncharacterized protein</fullName>
    </submittedName>
</protein>
<reference evidence="1" key="2">
    <citation type="journal article" date="2021" name="J Anim Sci Technol">
        <title>Complete genome sequence of Paenibacillus konkukensis sp. nov. SK3146 as a potential probiotic strain.</title>
        <authorList>
            <person name="Jung H.I."/>
            <person name="Park S."/>
            <person name="Niu K.M."/>
            <person name="Lee S.W."/>
            <person name="Kothari D."/>
            <person name="Yi K.J."/>
            <person name="Kim S.K."/>
        </authorList>
    </citation>
    <scope>NUCLEOTIDE SEQUENCE</scope>
    <source>
        <strain evidence="1">SK3146</strain>
    </source>
</reference>
<evidence type="ECO:0000313" key="1">
    <source>
        <dbReference type="EMBL" id="UQZ84611.1"/>
    </source>
</evidence>
<name>A0ABY4RSP2_9BACL</name>
<dbReference type="EMBL" id="CP027059">
    <property type="protein sequence ID" value="UQZ84611.1"/>
    <property type="molecule type" value="Genomic_DNA"/>
</dbReference>
<organism evidence="1 2">
    <name type="scientific">Paenibacillus konkukensis</name>
    <dbReference type="NCBI Taxonomy" id="2020716"/>
    <lineage>
        <taxon>Bacteria</taxon>
        <taxon>Bacillati</taxon>
        <taxon>Bacillota</taxon>
        <taxon>Bacilli</taxon>
        <taxon>Bacillales</taxon>
        <taxon>Paenibacillaceae</taxon>
        <taxon>Paenibacillus</taxon>
    </lineage>
</organism>
<dbReference type="Proteomes" id="UP001057134">
    <property type="component" value="Chromosome"/>
</dbReference>
<accession>A0ABY4RSP2</accession>
<reference evidence="1" key="1">
    <citation type="submission" date="2018-02" db="EMBL/GenBank/DDBJ databases">
        <authorList>
            <person name="Kim S.-K."/>
            <person name="Jung H.-I."/>
            <person name="Lee S.-W."/>
        </authorList>
    </citation>
    <scope>NUCLEOTIDE SEQUENCE</scope>
    <source>
        <strain evidence="1">SK3146</strain>
    </source>
</reference>
<sequence>MNSKTQKDLFIKDNLGMIAKAITQFAFRNGPVEDMHAHPNNQLSENDMKTLNKFMVNRMAYIFQLIIEERWIEFDFLIRNTDRWYGHGWDDAEPDDGGTRKLIELMLKK</sequence>
<gene>
    <name evidence="1" type="ORF">SK3146_03866</name>
</gene>